<evidence type="ECO:0000313" key="2">
    <source>
        <dbReference type="EMBL" id="VFK57629.1"/>
    </source>
</evidence>
<sequence length="65" mass="7520">MIYVAPLGHKKSAAESTRYAKTGRTENSFYGTDSDAYLIGLNFVIFTIIYYFVYSMQLLYSSERR</sequence>
<protein>
    <submittedName>
        <fullName evidence="2">Uncharacterized protein</fullName>
    </submittedName>
</protein>
<feature type="transmembrane region" description="Helical" evidence="1">
    <location>
        <begin position="36"/>
        <end position="60"/>
    </location>
</feature>
<accession>A0A450ZV03</accession>
<dbReference type="AlphaFoldDB" id="A0A450ZV03"/>
<dbReference type="EMBL" id="CAADFY010000123">
    <property type="protein sequence ID" value="VFK57629.1"/>
    <property type="molecule type" value="Genomic_DNA"/>
</dbReference>
<proteinExistence type="predicted"/>
<keyword evidence="1" id="KW-1133">Transmembrane helix</keyword>
<evidence type="ECO:0000313" key="3">
    <source>
        <dbReference type="EMBL" id="VFK65973.1"/>
    </source>
</evidence>
<dbReference type="EMBL" id="CAADFV010000118">
    <property type="protein sequence ID" value="VFK65973.1"/>
    <property type="molecule type" value="Genomic_DNA"/>
</dbReference>
<evidence type="ECO:0000256" key="1">
    <source>
        <dbReference type="SAM" id="Phobius"/>
    </source>
</evidence>
<gene>
    <name evidence="3" type="ORF">BECKTUN1418E_GA0071001_11181</name>
    <name evidence="2" type="ORF">BECKTUN1418F_GA0071002_11231</name>
</gene>
<reference evidence="2" key="1">
    <citation type="submission" date="2019-02" db="EMBL/GenBank/DDBJ databases">
        <authorList>
            <person name="Gruber-Vodicka R. H."/>
            <person name="Seah K. B. B."/>
        </authorList>
    </citation>
    <scope>NUCLEOTIDE SEQUENCE</scope>
    <source>
        <strain evidence="3">BECK_BY2</strain>
        <strain evidence="2">BECK_BY3</strain>
    </source>
</reference>
<keyword evidence="1" id="KW-0812">Transmembrane</keyword>
<name>A0A450ZV03_9GAMM</name>
<keyword evidence="1" id="KW-0472">Membrane</keyword>
<organism evidence="2">
    <name type="scientific">Candidatus Kentrum sp. TUN</name>
    <dbReference type="NCBI Taxonomy" id="2126343"/>
    <lineage>
        <taxon>Bacteria</taxon>
        <taxon>Pseudomonadati</taxon>
        <taxon>Pseudomonadota</taxon>
        <taxon>Gammaproteobacteria</taxon>
        <taxon>Candidatus Kentrum</taxon>
    </lineage>
</organism>